<dbReference type="OrthoDB" id="2747330at2759"/>
<dbReference type="InterPro" id="IPR032799">
    <property type="entry name" value="TAXi_C"/>
</dbReference>
<dbReference type="GO" id="GO:0006508">
    <property type="term" value="P:proteolysis"/>
    <property type="evidence" value="ECO:0007669"/>
    <property type="project" value="UniProtKB-KW"/>
</dbReference>
<dbReference type="InterPro" id="IPR001461">
    <property type="entry name" value="Aspartic_peptidase_A1"/>
</dbReference>
<evidence type="ECO:0000256" key="3">
    <source>
        <dbReference type="ARBA" id="ARBA00022750"/>
    </source>
</evidence>
<name>A0A1S3DXN8_CICAR</name>
<dbReference type="RefSeq" id="XP_012567929.1">
    <property type="nucleotide sequence ID" value="XM_012712475.1"/>
</dbReference>
<dbReference type="Proteomes" id="UP000087171">
    <property type="component" value="Chromosome Ca1"/>
</dbReference>
<keyword evidence="5" id="KW-0325">Glycoprotein</keyword>
<dbReference type="InterPro" id="IPR032861">
    <property type="entry name" value="TAXi_N"/>
</dbReference>
<dbReference type="GO" id="GO:0005576">
    <property type="term" value="C:extracellular region"/>
    <property type="evidence" value="ECO:0007669"/>
    <property type="project" value="TreeGrafter"/>
</dbReference>
<dbReference type="PaxDb" id="3827-XP_004488861.1"/>
<dbReference type="GO" id="GO:0004190">
    <property type="term" value="F:aspartic-type endopeptidase activity"/>
    <property type="evidence" value="ECO:0007669"/>
    <property type="project" value="UniProtKB-KW"/>
</dbReference>
<evidence type="ECO:0000256" key="2">
    <source>
        <dbReference type="ARBA" id="ARBA00022670"/>
    </source>
</evidence>
<dbReference type="PANTHER" id="PTHR47967">
    <property type="entry name" value="OS07G0603500 PROTEIN-RELATED"/>
    <property type="match status" value="1"/>
</dbReference>
<feature type="active site" evidence="6">
    <location>
        <position position="311"/>
    </location>
</feature>
<evidence type="ECO:0000256" key="4">
    <source>
        <dbReference type="ARBA" id="ARBA00022801"/>
    </source>
</evidence>
<evidence type="ECO:0000259" key="9">
    <source>
        <dbReference type="PROSITE" id="PS51767"/>
    </source>
</evidence>
<dbReference type="PRINTS" id="PR00792">
    <property type="entry name" value="PEPSIN"/>
</dbReference>
<reference evidence="10" key="1">
    <citation type="journal article" date="2013" name="Nat. Biotechnol.">
        <title>Draft genome sequence of chickpea (Cicer arietinum) provides a resource for trait improvement.</title>
        <authorList>
            <person name="Varshney R.K."/>
            <person name="Song C."/>
            <person name="Saxena R.K."/>
            <person name="Azam S."/>
            <person name="Yu S."/>
            <person name="Sharpe A.G."/>
            <person name="Cannon S."/>
            <person name="Baek J."/>
            <person name="Rosen B.D."/>
            <person name="Tar'an B."/>
            <person name="Millan T."/>
            <person name="Zhang X."/>
            <person name="Ramsay L.D."/>
            <person name="Iwata A."/>
            <person name="Wang Y."/>
            <person name="Nelson W."/>
            <person name="Farmer A.D."/>
            <person name="Gaur P.M."/>
            <person name="Soderlund C."/>
            <person name="Penmetsa R.V."/>
            <person name="Xu C."/>
            <person name="Bharti A.K."/>
            <person name="He W."/>
            <person name="Winter P."/>
            <person name="Zhao S."/>
            <person name="Hane J.K."/>
            <person name="Carrasquilla-Garcia N."/>
            <person name="Condie J.A."/>
            <person name="Upadhyaya H.D."/>
            <person name="Luo M.C."/>
            <person name="Thudi M."/>
            <person name="Gowda C.L."/>
            <person name="Singh N.P."/>
            <person name="Lichtenzveig J."/>
            <person name="Gali K.K."/>
            <person name="Rubio J."/>
            <person name="Nadarajan N."/>
            <person name="Dolezel J."/>
            <person name="Bansal K.C."/>
            <person name="Xu X."/>
            <person name="Edwards D."/>
            <person name="Zhang G."/>
            <person name="Kahl G."/>
            <person name="Gil J."/>
            <person name="Singh K.B."/>
            <person name="Datta S.K."/>
            <person name="Jackson S.A."/>
            <person name="Wang J."/>
            <person name="Cook D.R."/>
        </authorList>
    </citation>
    <scope>NUCLEOTIDE SEQUENCE [LARGE SCALE GENOMIC DNA]</scope>
    <source>
        <strain evidence="10">cv. CDC Frontier</strain>
    </source>
</reference>
<feature type="signal peptide" evidence="8">
    <location>
        <begin position="1"/>
        <end position="22"/>
    </location>
</feature>
<evidence type="ECO:0000256" key="6">
    <source>
        <dbReference type="PIRSR" id="PIRSR601461-1"/>
    </source>
</evidence>
<keyword evidence="3 7" id="KW-0064">Aspartyl protease</keyword>
<dbReference type="InterPro" id="IPR051708">
    <property type="entry name" value="Plant_Aspart_Prot_A1"/>
</dbReference>
<dbReference type="SUPFAM" id="SSF50630">
    <property type="entry name" value="Acid proteases"/>
    <property type="match status" value="1"/>
</dbReference>
<evidence type="ECO:0000256" key="8">
    <source>
        <dbReference type="SAM" id="SignalP"/>
    </source>
</evidence>
<dbReference type="InterPro" id="IPR021109">
    <property type="entry name" value="Peptidase_aspartic_dom_sf"/>
</dbReference>
<dbReference type="Gene3D" id="2.40.70.10">
    <property type="entry name" value="Acid Proteases"/>
    <property type="match status" value="2"/>
</dbReference>
<keyword evidence="2 7" id="KW-0645">Protease</keyword>
<evidence type="ECO:0000256" key="1">
    <source>
        <dbReference type="ARBA" id="ARBA00007447"/>
    </source>
</evidence>
<dbReference type="InterPro" id="IPR033121">
    <property type="entry name" value="PEPTIDASE_A1"/>
</dbReference>
<keyword evidence="10" id="KW-1185">Reference proteome</keyword>
<dbReference type="CDD" id="cd05476">
    <property type="entry name" value="pepsin_A_like_plant"/>
    <property type="match status" value="1"/>
</dbReference>
<evidence type="ECO:0000313" key="11">
    <source>
        <dbReference type="RefSeq" id="XP_012567929.1"/>
    </source>
</evidence>
<dbReference type="FunFam" id="2.40.70.10:FF:000031">
    <property type="entry name" value="Aspartyl protease AED1"/>
    <property type="match status" value="1"/>
</dbReference>
<dbReference type="Pfam" id="PF14541">
    <property type="entry name" value="TAXi_C"/>
    <property type="match status" value="1"/>
</dbReference>
<keyword evidence="4 7" id="KW-0378">Hydrolase</keyword>
<dbReference type="Pfam" id="PF14543">
    <property type="entry name" value="TAXi_N"/>
    <property type="match status" value="1"/>
</dbReference>
<dbReference type="STRING" id="3827.A0A1S3DXN8"/>
<accession>A0A1S3DXN8</accession>
<organism evidence="10 11">
    <name type="scientific">Cicer arietinum</name>
    <name type="common">Chickpea</name>
    <name type="synonym">Garbanzo</name>
    <dbReference type="NCBI Taxonomy" id="3827"/>
    <lineage>
        <taxon>Eukaryota</taxon>
        <taxon>Viridiplantae</taxon>
        <taxon>Streptophyta</taxon>
        <taxon>Embryophyta</taxon>
        <taxon>Tracheophyta</taxon>
        <taxon>Spermatophyta</taxon>
        <taxon>Magnoliopsida</taxon>
        <taxon>eudicotyledons</taxon>
        <taxon>Gunneridae</taxon>
        <taxon>Pentapetalae</taxon>
        <taxon>rosids</taxon>
        <taxon>fabids</taxon>
        <taxon>Fabales</taxon>
        <taxon>Fabaceae</taxon>
        <taxon>Papilionoideae</taxon>
        <taxon>50 kb inversion clade</taxon>
        <taxon>NPAAA clade</taxon>
        <taxon>Hologalegina</taxon>
        <taxon>IRL clade</taxon>
        <taxon>Cicereae</taxon>
        <taxon>Cicer</taxon>
    </lineage>
</organism>
<proteinExistence type="inferred from homology"/>
<evidence type="ECO:0000256" key="5">
    <source>
        <dbReference type="ARBA" id="ARBA00023180"/>
    </source>
</evidence>
<dbReference type="InterPro" id="IPR001969">
    <property type="entry name" value="Aspartic_peptidase_AS"/>
</dbReference>
<dbReference type="InterPro" id="IPR034161">
    <property type="entry name" value="Pepsin-like_plant"/>
</dbReference>
<evidence type="ECO:0000313" key="10">
    <source>
        <dbReference type="Proteomes" id="UP000087171"/>
    </source>
</evidence>
<dbReference type="PROSITE" id="PS00141">
    <property type="entry name" value="ASP_PROTEASE"/>
    <property type="match status" value="1"/>
</dbReference>
<keyword evidence="8" id="KW-0732">Signal</keyword>
<feature type="active site" evidence="6">
    <location>
        <position position="109"/>
    </location>
</feature>
<feature type="domain" description="Peptidase A1" evidence="9">
    <location>
        <begin position="91"/>
        <end position="424"/>
    </location>
</feature>
<feature type="chain" id="PRO_5010233612" evidence="8">
    <location>
        <begin position="23"/>
        <end position="478"/>
    </location>
</feature>
<sequence>MNTLEFFILALCSVFSISIIEASKIESGFSIDLIHRDSAMSPYYNPSMSTLDLLRNADLRSSSRLKRVSLYLLSNENESPESIIIPNNGDFLIRIYIGTPPVERFAIVDTGSDLSWVQCSPCESCFPQDTPLYESNKSSTFTNVPCDSQSCTLLPTNQHTCGKSEECLYSYFYGDKSFTVGELVVDSISFGSNVTIPKSMFGCGYYNNFTADTSGKPVGIVGLGAGPLSLISQLGDSIGRKFSYCLLPFNSKSASKLKFGNQAIIKGDSVVSTPLLMNSSHHFLYQFNLQGITIGQNTLQTGRTDGNMVIDSGTTLTLLEQPFFDNFLTSMKLTIGIESVEDVPNPLHYCFPFQPDIEFPDTILHFNGANITLNPFNMFILFENNLLCLAVVPSNIQGISVLGNVAQVNFQVEYDLEGEKLSFAARIQLGNLGSQQEGAGFSKKPRSRVAKRAHLETWDLSRKCEGCLKPADRRKRIN</sequence>
<dbReference type="PROSITE" id="PS51767">
    <property type="entry name" value="PEPTIDASE_A1"/>
    <property type="match status" value="1"/>
</dbReference>
<reference evidence="11" key="2">
    <citation type="submission" date="2025-08" db="UniProtKB">
        <authorList>
            <consortium name="RefSeq"/>
        </authorList>
    </citation>
    <scope>IDENTIFICATION</scope>
    <source>
        <tissue evidence="11">Etiolated seedlings</tissue>
    </source>
</reference>
<dbReference type="PANTHER" id="PTHR47967:SF128">
    <property type="entry name" value="ASPARTIC PROTEINASE CDR1-LIKE"/>
    <property type="match status" value="1"/>
</dbReference>
<gene>
    <name evidence="11" type="primary">LOC105851508</name>
</gene>
<comment type="similarity">
    <text evidence="1 7">Belongs to the peptidase A1 family.</text>
</comment>
<dbReference type="AlphaFoldDB" id="A0A1S3DXN8"/>
<protein>
    <submittedName>
        <fullName evidence="11">Aspartic proteinase CDR1</fullName>
    </submittedName>
</protein>
<evidence type="ECO:0000256" key="7">
    <source>
        <dbReference type="RuleBase" id="RU000454"/>
    </source>
</evidence>
<dbReference type="eggNOG" id="KOG1339">
    <property type="taxonomic scope" value="Eukaryota"/>
</dbReference>